<dbReference type="InterPro" id="IPR011650">
    <property type="entry name" value="Peptidase_M20_dimer"/>
</dbReference>
<dbReference type="PIRSF" id="PIRSF001235">
    <property type="entry name" value="Amidase_carbamoylase"/>
    <property type="match status" value="1"/>
</dbReference>
<dbReference type="Pfam" id="PF07687">
    <property type="entry name" value="M20_dimer"/>
    <property type="match status" value="1"/>
</dbReference>
<evidence type="ECO:0000259" key="3">
    <source>
        <dbReference type="Pfam" id="PF07687"/>
    </source>
</evidence>
<dbReference type="EMBL" id="MU003804">
    <property type="protein sequence ID" value="KAF2720004.1"/>
    <property type="molecule type" value="Genomic_DNA"/>
</dbReference>
<dbReference type="PANTHER" id="PTHR32494">
    <property type="entry name" value="ALLANTOATE DEIMINASE-RELATED"/>
    <property type="match status" value="1"/>
</dbReference>
<evidence type="ECO:0000256" key="1">
    <source>
        <dbReference type="ARBA" id="ARBA00006247"/>
    </source>
</evidence>
<accession>A0A9P4Q887</accession>
<dbReference type="Gene3D" id="3.30.70.360">
    <property type="match status" value="1"/>
</dbReference>
<dbReference type="Pfam" id="PF01546">
    <property type="entry name" value="Peptidase_M20"/>
    <property type="match status" value="1"/>
</dbReference>
<dbReference type="InterPro" id="IPR010158">
    <property type="entry name" value="Amidase_Cbmase"/>
</dbReference>
<keyword evidence="2" id="KW-0378">Hydrolase</keyword>
<feature type="domain" description="Peptidase M20 dimerisation" evidence="3">
    <location>
        <begin position="248"/>
        <end position="329"/>
    </location>
</feature>
<reference evidence="4" key="1">
    <citation type="journal article" date="2020" name="Stud. Mycol.">
        <title>101 Dothideomycetes genomes: a test case for predicting lifestyles and emergence of pathogens.</title>
        <authorList>
            <person name="Haridas S."/>
            <person name="Albert R."/>
            <person name="Binder M."/>
            <person name="Bloem J."/>
            <person name="Labutti K."/>
            <person name="Salamov A."/>
            <person name="Andreopoulos B."/>
            <person name="Baker S."/>
            <person name="Barry K."/>
            <person name="Bills G."/>
            <person name="Bluhm B."/>
            <person name="Cannon C."/>
            <person name="Castanera R."/>
            <person name="Culley D."/>
            <person name="Daum C."/>
            <person name="Ezra D."/>
            <person name="Gonzalez J."/>
            <person name="Henrissat B."/>
            <person name="Kuo A."/>
            <person name="Liang C."/>
            <person name="Lipzen A."/>
            <person name="Lutzoni F."/>
            <person name="Magnuson J."/>
            <person name="Mondo S."/>
            <person name="Nolan M."/>
            <person name="Ohm R."/>
            <person name="Pangilinan J."/>
            <person name="Park H.-J."/>
            <person name="Ramirez L."/>
            <person name="Alfaro M."/>
            <person name="Sun H."/>
            <person name="Tritt A."/>
            <person name="Yoshinaga Y."/>
            <person name="Zwiers L.-H."/>
            <person name="Turgeon B."/>
            <person name="Goodwin S."/>
            <person name="Spatafora J."/>
            <person name="Crous P."/>
            <person name="Grigoriev I."/>
        </authorList>
    </citation>
    <scope>NUCLEOTIDE SEQUENCE</scope>
    <source>
        <strain evidence="4">CBS 116435</strain>
    </source>
</reference>
<dbReference type="PANTHER" id="PTHR32494:SF5">
    <property type="entry name" value="ALLANTOATE AMIDOHYDROLASE"/>
    <property type="match status" value="1"/>
</dbReference>
<sequence length="470" mass="51536">MAYPVVARAYLLQLLQDRKGFTHTTPANDLSIKRQPDQVRIDGKRVWRQLLEVAAIGGIEGTTGMNRLALSDSDQAVRDWFVDEARELGCRVMVDQLGNIFAVMPGQDNTLAPIGMGSHLDTQPNGGRFDGILGVLGALEVLRALKDSGIVTRRPLAAINWTNEEGARFGSGCTGSAVWAGWSSLEQAYAMETVPQKSTLYRELTHIGYKGEYPANHKSNPLSAHFELHIEQGRRLESGGHGIGVVTGIQGNCRLRVHVHGEQAHSGSTPMLGRSDALIASSKVVLHVQQTGLKRGGFATVGTIECCEGSINCIPGNTTFTVDLRHPHGRMLGLMEEDVRSKIKELECDNPKLRFEIEKIWESPATTFDEHAVDCVRKTAIKRFGQDQVMELQSFAGHDSAMTQLKVPTAMIFVPSKDGISHSPAEFTSELQCAHGVQTLADAILAFDRMTRMDLWQSTDDLLLCKEVLV</sequence>
<evidence type="ECO:0000256" key="2">
    <source>
        <dbReference type="ARBA" id="ARBA00022801"/>
    </source>
</evidence>
<comment type="caution">
    <text evidence="4">The sequence shown here is derived from an EMBL/GenBank/DDBJ whole genome shotgun (WGS) entry which is preliminary data.</text>
</comment>
<dbReference type="SUPFAM" id="SSF53187">
    <property type="entry name" value="Zn-dependent exopeptidases"/>
    <property type="match status" value="1"/>
</dbReference>
<proteinExistence type="inferred from homology"/>
<protein>
    <submittedName>
        <fullName evidence="4">Amidase</fullName>
    </submittedName>
</protein>
<organism evidence="4 5">
    <name type="scientific">Polychaeton citri CBS 116435</name>
    <dbReference type="NCBI Taxonomy" id="1314669"/>
    <lineage>
        <taxon>Eukaryota</taxon>
        <taxon>Fungi</taxon>
        <taxon>Dikarya</taxon>
        <taxon>Ascomycota</taxon>
        <taxon>Pezizomycotina</taxon>
        <taxon>Dothideomycetes</taxon>
        <taxon>Dothideomycetidae</taxon>
        <taxon>Capnodiales</taxon>
        <taxon>Capnodiaceae</taxon>
        <taxon>Polychaeton</taxon>
    </lineage>
</organism>
<dbReference type="InterPro" id="IPR036264">
    <property type="entry name" value="Bact_exopeptidase_dim_dom"/>
</dbReference>
<name>A0A9P4Q887_9PEZI</name>
<evidence type="ECO:0000313" key="4">
    <source>
        <dbReference type="EMBL" id="KAF2720004.1"/>
    </source>
</evidence>
<dbReference type="GO" id="GO:0016813">
    <property type="term" value="F:hydrolase activity, acting on carbon-nitrogen (but not peptide) bonds, in linear amidines"/>
    <property type="evidence" value="ECO:0007669"/>
    <property type="project" value="InterPro"/>
</dbReference>
<dbReference type="AlphaFoldDB" id="A0A9P4Q887"/>
<keyword evidence="5" id="KW-1185">Reference proteome</keyword>
<evidence type="ECO:0000313" key="5">
    <source>
        <dbReference type="Proteomes" id="UP000799441"/>
    </source>
</evidence>
<dbReference type="InterPro" id="IPR002933">
    <property type="entry name" value="Peptidase_M20"/>
</dbReference>
<gene>
    <name evidence="4" type="ORF">K431DRAFT_101959</name>
</gene>
<dbReference type="OrthoDB" id="4676at2759"/>
<dbReference type="CDD" id="cd03884">
    <property type="entry name" value="M20_bAS"/>
    <property type="match status" value="1"/>
</dbReference>
<comment type="similarity">
    <text evidence="1">Belongs to the peptidase M20A family.</text>
</comment>
<dbReference type="NCBIfam" id="TIGR01879">
    <property type="entry name" value="hydantase"/>
    <property type="match status" value="1"/>
</dbReference>
<dbReference type="SUPFAM" id="SSF55031">
    <property type="entry name" value="Bacterial exopeptidase dimerisation domain"/>
    <property type="match status" value="1"/>
</dbReference>
<dbReference type="Gene3D" id="3.40.630.10">
    <property type="entry name" value="Zn peptidases"/>
    <property type="match status" value="1"/>
</dbReference>
<dbReference type="Proteomes" id="UP000799441">
    <property type="component" value="Unassembled WGS sequence"/>
</dbReference>